<feature type="compositionally biased region" description="Polar residues" evidence="1">
    <location>
        <begin position="237"/>
        <end position="253"/>
    </location>
</feature>
<feature type="compositionally biased region" description="Polar residues" evidence="1">
    <location>
        <begin position="479"/>
        <end position="495"/>
    </location>
</feature>
<reference evidence="2" key="1">
    <citation type="submission" date="2021-01" db="EMBL/GenBank/DDBJ databases">
        <authorList>
            <person name="Corre E."/>
            <person name="Pelletier E."/>
            <person name="Niang G."/>
            <person name="Scheremetjew M."/>
            <person name="Finn R."/>
            <person name="Kale V."/>
            <person name="Holt S."/>
            <person name="Cochrane G."/>
            <person name="Meng A."/>
            <person name="Brown T."/>
            <person name="Cohen L."/>
        </authorList>
    </citation>
    <scope>NUCLEOTIDE SEQUENCE</scope>
    <source>
        <strain evidence="2">CCAP 1951/1</strain>
    </source>
</reference>
<protein>
    <submittedName>
        <fullName evidence="2">Uncharacterized protein</fullName>
    </submittedName>
</protein>
<feature type="compositionally biased region" description="Low complexity" evidence="1">
    <location>
        <begin position="97"/>
        <end position="109"/>
    </location>
</feature>
<dbReference type="EMBL" id="HBGF01044137">
    <property type="protein sequence ID" value="CAD9144646.1"/>
    <property type="molecule type" value="Transcribed_RNA"/>
</dbReference>
<feature type="compositionally biased region" description="Polar residues" evidence="1">
    <location>
        <begin position="562"/>
        <end position="571"/>
    </location>
</feature>
<feature type="compositionally biased region" description="Basic and acidic residues" evidence="1">
    <location>
        <begin position="1"/>
        <end position="13"/>
    </location>
</feature>
<feature type="region of interest" description="Disordered" evidence="1">
    <location>
        <begin position="384"/>
        <end position="422"/>
    </location>
</feature>
<feature type="region of interest" description="Disordered" evidence="1">
    <location>
        <begin position="237"/>
        <end position="320"/>
    </location>
</feature>
<feature type="region of interest" description="Disordered" evidence="1">
    <location>
        <begin position="538"/>
        <end position="640"/>
    </location>
</feature>
<feature type="region of interest" description="Disordered" evidence="1">
    <location>
        <begin position="444"/>
        <end position="498"/>
    </location>
</feature>
<accession>A0A7S1QPL3</accession>
<feature type="region of interest" description="Disordered" evidence="1">
    <location>
        <begin position="1"/>
        <end position="82"/>
    </location>
</feature>
<feature type="compositionally biased region" description="Basic and acidic residues" evidence="1">
    <location>
        <begin position="51"/>
        <end position="61"/>
    </location>
</feature>
<evidence type="ECO:0000256" key="1">
    <source>
        <dbReference type="SAM" id="MobiDB-lite"/>
    </source>
</evidence>
<feature type="compositionally biased region" description="Polar residues" evidence="1">
    <location>
        <begin position="454"/>
        <end position="467"/>
    </location>
</feature>
<organism evidence="2">
    <name type="scientific">Neobodo designis</name>
    <name type="common">Flagellated protozoan</name>
    <name type="synonym">Bodo designis</name>
    <dbReference type="NCBI Taxonomy" id="312471"/>
    <lineage>
        <taxon>Eukaryota</taxon>
        <taxon>Discoba</taxon>
        <taxon>Euglenozoa</taxon>
        <taxon>Kinetoplastea</taxon>
        <taxon>Metakinetoplastina</taxon>
        <taxon>Neobodonida</taxon>
        <taxon>Neobodo</taxon>
    </lineage>
</organism>
<evidence type="ECO:0000313" key="2">
    <source>
        <dbReference type="EMBL" id="CAD9144646.1"/>
    </source>
</evidence>
<name>A0A7S1QPL3_NEODS</name>
<proteinExistence type="predicted"/>
<feature type="region of interest" description="Disordered" evidence="1">
    <location>
        <begin position="97"/>
        <end position="140"/>
    </location>
</feature>
<dbReference type="AlphaFoldDB" id="A0A7S1QPL3"/>
<feature type="compositionally biased region" description="Polar residues" evidence="1">
    <location>
        <begin position="110"/>
        <end position="124"/>
    </location>
</feature>
<sequence>MGCCTSKEHDHESTAAGDATSGIHSMSKYSAKRKSRYASAGDDDGSTDGECSPRERLEALRELQPPQGDPSGIELTSPNEGELSALRSSFRRFHLAQQSSLQIQQSSTSAPGTNDDQSLATPAGSSMFFPAPPGHPGAAGLDGSPPQFGTPERPPALAVGTPQGVAVAPGAGDAVPTPGAATISALSPKAKMVRLKERVRRWMSHHVFPPPRPIYAETGPLADVPYVACDGESSSNVSSCNGGHVANNSQSPRSGCELPVPTGPPSSDAGLVEDPDAIDDLPLGATACDFETPIPPPLAQSPMSHHHNTPVAALPPGYVGNRRSSAGGTITFVTNGANHESFTSTTTAVRQAHMSTGVTAPAPAAFPSAALLRVSSMGRRRATSFNTQVSSSDGGNGTSTGRIYAASSSNDSAGPGASPHALITCNTGSGEFTAAPNEQAPAVLVSGMDGDGSPHNSSVSPKQTTPGAGNMLSPAGTAPAQTLGASPNTTQQSLTPAGGLTLPAFSRRPSRLAEQNVADVPEQDDMLDYFAPTPLANANNNAARPRSAMGASAISHPGTLPAASTSMSSHPGSRRDSAACPNANASVRRDSGVLPTSPGLPQGASTTERPAMAASGSFTGPPPAARARRSGSEQSQPASVEEVVIPGYVWSMQADGELVNPSDDR</sequence>
<gene>
    <name evidence="2" type="ORF">NDES1114_LOCUS29556</name>
</gene>